<evidence type="ECO:0000259" key="1">
    <source>
        <dbReference type="Pfam" id="PF01494"/>
    </source>
</evidence>
<dbReference type="PRINTS" id="PR00420">
    <property type="entry name" value="RNGMNOXGNASE"/>
</dbReference>
<dbReference type="SUPFAM" id="SSF51905">
    <property type="entry name" value="FAD/NAD(P)-binding domain"/>
    <property type="match status" value="1"/>
</dbReference>
<dbReference type="GO" id="GO:0004497">
    <property type="term" value="F:monooxygenase activity"/>
    <property type="evidence" value="ECO:0007669"/>
    <property type="project" value="UniProtKB-KW"/>
</dbReference>
<name>A0ABY4AM51_9BURK</name>
<sequence length="377" mass="41163">MKILIIGAGVGGTTLAALLEGRGHEVDLIERSPDFAKSGYALSIWPLGSRVLIGLGLIKQFRQIANPLGTYHLRNGKGDAINTYRLADKISVHGDAGTLSRKSLLELLRSKLSDTRLRMNTSITALTQTSASVSVTFADGRQSDYDLVVGADGIHSKTRELIAGHVPLHETGWGGWIWWADNGVIPVDDVTEYWGAGRFLGLYPCKEQLCVFAGGPIGQMDIKTHRAADIRDHFKPIAAALPSVFDALPDDTNEIFFWKLDDVRSAVWSEGRVVLLGDAATAFLPTAGVGASNAMESAAVLADELLRVEANTVTRALRLYELRHRKRVQAAQTESRNLAKVMLVSSTPLAWARDELMKHYPVDKFVADILKSLEQPI</sequence>
<dbReference type="InterPro" id="IPR036188">
    <property type="entry name" value="FAD/NAD-bd_sf"/>
</dbReference>
<dbReference type="RefSeq" id="WP_243479716.1">
    <property type="nucleotide sequence ID" value="NZ_CP063982.1"/>
</dbReference>
<dbReference type="Pfam" id="PF01494">
    <property type="entry name" value="FAD_binding_3"/>
    <property type="match status" value="1"/>
</dbReference>
<reference evidence="2 3" key="1">
    <citation type="submission" date="2020-11" db="EMBL/GenBank/DDBJ databases">
        <title>Algicoccus daihaiensis sp.nov., isolated from Daihai Lake in Inner Mongolia.</title>
        <authorList>
            <person name="Kai J."/>
        </authorList>
    </citation>
    <scope>NUCLEOTIDE SEQUENCE [LARGE SCALE GENOMIC DNA]</scope>
    <source>
        <strain evidence="3">f23</strain>
    </source>
</reference>
<keyword evidence="3" id="KW-1185">Reference proteome</keyword>
<dbReference type="Proteomes" id="UP000831607">
    <property type="component" value="Chromosome"/>
</dbReference>
<protein>
    <submittedName>
        <fullName evidence="2">FAD-dependent monooxygenase</fullName>
    </submittedName>
</protein>
<dbReference type="PANTHER" id="PTHR46865">
    <property type="entry name" value="OXIDOREDUCTASE-RELATED"/>
    <property type="match status" value="1"/>
</dbReference>
<gene>
    <name evidence="2" type="ORF">DHf2319_04990</name>
</gene>
<feature type="domain" description="FAD-binding" evidence="1">
    <location>
        <begin position="2"/>
        <end position="332"/>
    </location>
</feature>
<evidence type="ECO:0000313" key="3">
    <source>
        <dbReference type="Proteomes" id="UP000831607"/>
    </source>
</evidence>
<dbReference type="EMBL" id="CP063982">
    <property type="protein sequence ID" value="UOD51249.1"/>
    <property type="molecule type" value="Genomic_DNA"/>
</dbReference>
<dbReference type="InterPro" id="IPR051704">
    <property type="entry name" value="FAD_aromatic-hydroxylase"/>
</dbReference>
<proteinExistence type="predicted"/>
<accession>A0ABY4AM51</accession>
<dbReference type="InterPro" id="IPR002938">
    <property type="entry name" value="FAD-bd"/>
</dbReference>
<keyword evidence="2" id="KW-0503">Monooxygenase</keyword>
<keyword evidence="2" id="KW-0560">Oxidoreductase</keyword>
<evidence type="ECO:0000313" key="2">
    <source>
        <dbReference type="EMBL" id="UOD51249.1"/>
    </source>
</evidence>
<dbReference type="Gene3D" id="3.50.50.60">
    <property type="entry name" value="FAD/NAD(P)-binding domain"/>
    <property type="match status" value="1"/>
</dbReference>
<organism evidence="2 3">
    <name type="scientific">Orrella daihaiensis</name>
    <dbReference type="NCBI Taxonomy" id="2782176"/>
    <lineage>
        <taxon>Bacteria</taxon>
        <taxon>Pseudomonadati</taxon>
        <taxon>Pseudomonadota</taxon>
        <taxon>Betaproteobacteria</taxon>
        <taxon>Burkholderiales</taxon>
        <taxon>Alcaligenaceae</taxon>
        <taxon>Orrella</taxon>
    </lineage>
</organism>